<accession>A0A9P1BN43</accession>
<dbReference type="AlphaFoldDB" id="A0A9P1BN43"/>
<gene>
    <name evidence="3" type="ORF">C1SCF055_LOCUS4575</name>
</gene>
<proteinExistence type="predicted"/>
<protein>
    <submittedName>
        <fullName evidence="4">Echinoderm microtubule-associated protein-like 1 (EMAP-1) (HuEMAP-1)</fullName>
    </submittedName>
</protein>
<evidence type="ECO:0000313" key="4">
    <source>
        <dbReference type="EMBL" id="CAL4763663.1"/>
    </source>
</evidence>
<comment type="caution">
    <text evidence="3">The sequence shown here is derived from an EMBL/GenBank/DDBJ whole genome shotgun (WGS) entry which is preliminary data.</text>
</comment>
<reference evidence="3" key="1">
    <citation type="submission" date="2022-10" db="EMBL/GenBank/DDBJ databases">
        <authorList>
            <person name="Chen Y."/>
            <person name="Dougan E. K."/>
            <person name="Chan C."/>
            <person name="Rhodes N."/>
            <person name="Thang M."/>
        </authorList>
    </citation>
    <scope>NUCLEOTIDE SEQUENCE</scope>
</reference>
<evidence type="ECO:0000313" key="5">
    <source>
        <dbReference type="Proteomes" id="UP001152797"/>
    </source>
</evidence>
<dbReference type="InterPro" id="IPR015943">
    <property type="entry name" value="WD40/YVTN_repeat-like_dom_sf"/>
</dbReference>
<keyword evidence="5" id="KW-1185">Reference proteome</keyword>
<organism evidence="3">
    <name type="scientific">Cladocopium goreaui</name>
    <dbReference type="NCBI Taxonomy" id="2562237"/>
    <lineage>
        <taxon>Eukaryota</taxon>
        <taxon>Sar</taxon>
        <taxon>Alveolata</taxon>
        <taxon>Dinophyceae</taxon>
        <taxon>Suessiales</taxon>
        <taxon>Symbiodiniaceae</taxon>
        <taxon>Cladocopium</taxon>
    </lineage>
</organism>
<dbReference type="EMBL" id="CAMXCT010000263">
    <property type="protein sequence ID" value="CAI3976351.1"/>
    <property type="molecule type" value="Genomic_DNA"/>
</dbReference>
<dbReference type="Gene3D" id="2.130.10.10">
    <property type="entry name" value="YVTN repeat-like/Quinoprotein amine dehydrogenase"/>
    <property type="match status" value="2"/>
</dbReference>
<dbReference type="EMBL" id="CAMXCT030000263">
    <property type="protein sequence ID" value="CAL4763663.1"/>
    <property type="molecule type" value="Genomic_DNA"/>
</dbReference>
<dbReference type="OrthoDB" id="47802at2759"/>
<keyword evidence="1" id="KW-0853">WD repeat</keyword>
<dbReference type="Proteomes" id="UP001152797">
    <property type="component" value="Unassembled WGS sequence"/>
</dbReference>
<evidence type="ECO:0000313" key="3">
    <source>
        <dbReference type="EMBL" id="CAI3976351.1"/>
    </source>
</evidence>
<reference evidence="4 5" key="2">
    <citation type="submission" date="2024-05" db="EMBL/GenBank/DDBJ databases">
        <authorList>
            <person name="Chen Y."/>
            <person name="Shah S."/>
            <person name="Dougan E. K."/>
            <person name="Thang M."/>
            <person name="Chan C."/>
        </authorList>
    </citation>
    <scope>NUCLEOTIDE SEQUENCE [LARGE SCALE GENOMIC DNA]</scope>
</reference>
<name>A0A9P1BN43_9DINO</name>
<dbReference type="InterPro" id="IPR050630">
    <property type="entry name" value="WD_repeat_EMAP"/>
</dbReference>
<dbReference type="EMBL" id="CAMXCT020000263">
    <property type="protein sequence ID" value="CAL1129726.1"/>
    <property type="molecule type" value="Genomic_DNA"/>
</dbReference>
<keyword evidence="2" id="KW-0677">Repeat</keyword>
<evidence type="ECO:0000256" key="1">
    <source>
        <dbReference type="ARBA" id="ARBA00022574"/>
    </source>
</evidence>
<evidence type="ECO:0000256" key="2">
    <source>
        <dbReference type="ARBA" id="ARBA00022737"/>
    </source>
</evidence>
<sequence length="95" mass="10257">MHIQSQVQEPEQELVREHVYGIDGSKPGSVHLVAGGSQCVYIAAKLCVIEDLLKPQQRYFEGHNADVSCLNVAPKLDLAISGQQVGVSDAMQLGI</sequence>
<dbReference type="PANTHER" id="PTHR13720">
    <property type="entry name" value="WD-40 REPEAT PROTEIN"/>
    <property type="match status" value="1"/>
</dbReference>